<name>A0A4Q0Q8M1_9BRAD</name>
<organism evidence="1 2">
    <name type="scientific">Bradyrhizobium zhanjiangense</name>
    <dbReference type="NCBI Taxonomy" id="1325107"/>
    <lineage>
        <taxon>Bacteria</taxon>
        <taxon>Pseudomonadati</taxon>
        <taxon>Pseudomonadota</taxon>
        <taxon>Alphaproteobacteria</taxon>
        <taxon>Hyphomicrobiales</taxon>
        <taxon>Nitrobacteraceae</taxon>
        <taxon>Bradyrhizobium</taxon>
    </lineage>
</organism>
<proteinExistence type="predicted"/>
<dbReference type="AlphaFoldDB" id="A0A4Q0Q8M1"/>
<dbReference type="Proteomes" id="UP000290174">
    <property type="component" value="Unassembled WGS sequence"/>
</dbReference>
<protein>
    <submittedName>
        <fullName evidence="1">Uncharacterized protein</fullName>
    </submittedName>
</protein>
<accession>A0A4Q0Q8M1</accession>
<gene>
    <name evidence="1" type="ORF">EAS61_34885</name>
</gene>
<evidence type="ECO:0000313" key="2">
    <source>
        <dbReference type="Proteomes" id="UP000290174"/>
    </source>
</evidence>
<reference evidence="1 2" key="1">
    <citation type="submission" date="2018-11" db="EMBL/GenBank/DDBJ databases">
        <title>Bradyrhizobium sp. nov., isolated from effective nodules of peanut in China.</title>
        <authorList>
            <person name="Li Y."/>
        </authorList>
    </citation>
    <scope>NUCLEOTIDE SEQUENCE [LARGE SCALE GENOMIC DNA]</scope>
    <source>
        <strain evidence="1 2">CCBAU 51770</strain>
    </source>
</reference>
<sequence length="62" mass="6916">MVSEVSTIYLTVGEEKLTVYAGFLRVMVGWVINALTRGKHLPRPMCSMTRLPWAAFSRSGAE</sequence>
<dbReference type="EMBL" id="RKMK01000053">
    <property type="protein sequence ID" value="RXG85850.1"/>
    <property type="molecule type" value="Genomic_DNA"/>
</dbReference>
<evidence type="ECO:0000313" key="1">
    <source>
        <dbReference type="EMBL" id="RXG85850.1"/>
    </source>
</evidence>
<comment type="caution">
    <text evidence="1">The sequence shown here is derived from an EMBL/GenBank/DDBJ whole genome shotgun (WGS) entry which is preliminary data.</text>
</comment>